<dbReference type="Proteomes" id="UP000677804">
    <property type="component" value="Chromosome"/>
</dbReference>
<sequence length="214" mass="23788">MTTSALPTDLWDPLTPDAVAARFDRTGVVWMIAGGVAIDLFVGRRTRPHGDVDVVLLRRDQAAVHEALPGWQVCAADPPGHLRPWHPGEVLPVTVHDIWCRSSPAGPWQVQVMLDESDGDEWVSRRDPGVRRPVAAIRRTTATGLPYLAPEVQLYYKAKDPRPKDVADLESALPHLTDEQRTWLHGAVSRVWPEHAWLGRLGREGAPPAPWREG</sequence>
<evidence type="ECO:0008006" key="3">
    <source>
        <dbReference type="Google" id="ProtNLM"/>
    </source>
</evidence>
<reference evidence="1 2" key="1">
    <citation type="submission" date="2021-05" db="EMBL/GenBank/DDBJ databases">
        <title>Novel species in genus Cellulomonas.</title>
        <authorList>
            <person name="Zhang G."/>
        </authorList>
    </citation>
    <scope>NUCLEOTIDE SEQUENCE [LARGE SCALE GENOMIC DNA]</scope>
    <source>
        <strain evidence="2">zg-ZUI222</strain>
    </source>
</reference>
<dbReference type="SUPFAM" id="SSF81301">
    <property type="entry name" value="Nucleotidyltransferase"/>
    <property type="match status" value="1"/>
</dbReference>
<dbReference type="InterPro" id="IPR043519">
    <property type="entry name" value="NT_sf"/>
</dbReference>
<evidence type="ECO:0000313" key="2">
    <source>
        <dbReference type="Proteomes" id="UP000677804"/>
    </source>
</evidence>
<dbReference type="Gene3D" id="3.30.460.40">
    <property type="match status" value="1"/>
</dbReference>
<dbReference type="EMBL" id="CP074405">
    <property type="protein sequence ID" value="QVI62702.1"/>
    <property type="molecule type" value="Genomic_DNA"/>
</dbReference>
<protein>
    <recommendedName>
        <fullName evidence="3">Amino acid transporter</fullName>
    </recommendedName>
</protein>
<proteinExistence type="predicted"/>
<dbReference type="InterPro" id="IPR019646">
    <property type="entry name" value="Aminoglyc_AdlTrfase"/>
</dbReference>
<evidence type="ECO:0000313" key="1">
    <source>
        <dbReference type="EMBL" id="QVI62702.1"/>
    </source>
</evidence>
<gene>
    <name evidence="1" type="ORF">KG103_01795</name>
</gene>
<dbReference type="Pfam" id="PF10706">
    <property type="entry name" value="Aminoglyc_resit"/>
    <property type="match status" value="1"/>
</dbReference>
<organism evidence="1 2">
    <name type="scientific">Cellulomonas wangleii</name>
    <dbReference type="NCBI Taxonomy" id="2816956"/>
    <lineage>
        <taxon>Bacteria</taxon>
        <taxon>Bacillati</taxon>
        <taxon>Actinomycetota</taxon>
        <taxon>Actinomycetes</taxon>
        <taxon>Micrococcales</taxon>
        <taxon>Cellulomonadaceae</taxon>
        <taxon>Cellulomonas</taxon>
    </lineage>
</organism>
<name>A0ABX8D9G3_9CELL</name>
<dbReference type="RefSeq" id="WP_207341809.1">
    <property type="nucleotide sequence ID" value="NZ_CP074405.1"/>
</dbReference>
<accession>A0ABX8D9G3</accession>
<keyword evidence="2" id="KW-1185">Reference proteome</keyword>